<protein>
    <submittedName>
        <fullName evidence="2">Trypsin-like cysteine/serine peptidase domain-containing protein</fullName>
    </submittedName>
</protein>
<evidence type="ECO:0000313" key="3">
    <source>
        <dbReference type="Proteomes" id="UP001321760"/>
    </source>
</evidence>
<evidence type="ECO:0000313" key="2">
    <source>
        <dbReference type="EMBL" id="KAK4446414.1"/>
    </source>
</evidence>
<dbReference type="EMBL" id="MU865957">
    <property type="protein sequence ID" value="KAK4446414.1"/>
    <property type="molecule type" value="Genomic_DNA"/>
</dbReference>
<proteinExistence type="predicted"/>
<name>A0AAV9GE81_9PEZI</name>
<accession>A0AAV9GE81</accession>
<reference evidence="2" key="1">
    <citation type="journal article" date="2023" name="Mol. Phylogenet. Evol.">
        <title>Genome-scale phylogeny and comparative genomics of the fungal order Sordariales.</title>
        <authorList>
            <person name="Hensen N."/>
            <person name="Bonometti L."/>
            <person name="Westerberg I."/>
            <person name="Brannstrom I.O."/>
            <person name="Guillou S."/>
            <person name="Cros-Aarteil S."/>
            <person name="Calhoun S."/>
            <person name="Haridas S."/>
            <person name="Kuo A."/>
            <person name="Mondo S."/>
            <person name="Pangilinan J."/>
            <person name="Riley R."/>
            <person name="LaButti K."/>
            <person name="Andreopoulos B."/>
            <person name="Lipzen A."/>
            <person name="Chen C."/>
            <person name="Yan M."/>
            <person name="Daum C."/>
            <person name="Ng V."/>
            <person name="Clum A."/>
            <person name="Steindorff A."/>
            <person name="Ohm R.A."/>
            <person name="Martin F."/>
            <person name="Silar P."/>
            <person name="Natvig D.O."/>
            <person name="Lalanne C."/>
            <person name="Gautier V."/>
            <person name="Ament-Velasquez S.L."/>
            <person name="Kruys A."/>
            <person name="Hutchinson M.I."/>
            <person name="Powell A.J."/>
            <person name="Barry K."/>
            <person name="Miller A.N."/>
            <person name="Grigoriev I.V."/>
            <person name="Debuchy R."/>
            <person name="Gladieux P."/>
            <person name="Hiltunen Thoren M."/>
            <person name="Johannesson H."/>
        </authorList>
    </citation>
    <scope>NUCLEOTIDE SEQUENCE</scope>
    <source>
        <strain evidence="2">PSN243</strain>
    </source>
</reference>
<comment type="caution">
    <text evidence="2">The sequence shown here is derived from an EMBL/GenBank/DDBJ whole genome shotgun (WGS) entry which is preliminary data.</text>
</comment>
<feature type="compositionally biased region" description="Basic residues" evidence="1">
    <location>
        <begin position="1"/>
        <end position="16"/>
    </location>
</feature>
<keyword evidence="3" id="KW-1185">Reference proteome</keyword>
<dbReference type="InterPro" id="IPR043504">
    <property type="entry name" value="Peptidase_S1_PA_chymotrypsin"/>
</dbReference>
<gene>
    <name evidence="2" type="ORF">QBC34DRAFT_150223</name>
</gene>
<dbReference type="SUPFAM" id="SSF50494">
    <property type="entry name" value="Trypsin-like serine proteases"/>
    <property type="match status" value="1"/>
</dbReference>
<sequence length="307" mass="32750">MMHPSPRRTRAQRKQLLRTEDAGSSPNPIDLTSRSKTNGPAAPAPPSSAEPRLLESPTSTPISAIASPLPGTLPNLTRKDRTLLLHKQRLLLASPLPPSKAPLQAALVFAQAEAGTAVSIHPSGLLLTCAHCIAETSSELDLAKTHYLLFASGTVVAAKCIDWDGKRDLALLRITAAQRGAAGELFPSMEIAEEAPKVGTKLLCVGHPVSEDLECEKEGVATGYDVLHVSKGAFRGYADGQDLHDNEDIGALMHDCWTYWGHSGAPLVEVKTGKLIGVHSSWDDETGMRRGVGIEAIREFVKGKGIL</sequence>
<dbReference type="Gene3D" id="2.40.10.10">
    <property type="entry name" value="Trypsin-like serine proteases"/>
    <property type="match status" value="2"/>
</dbReference>
<feature type="compositionally biased region" description="Polar residues" evidence="1">
    <location>
        <begin position="22"/>
        <end position="38"/>
    </location>
</feature>
<dbReference type="Pfam" id="PF13365">
    <property type="entry name" value="Trypsin_2"/>
    <property type="match status" value="1"/>
</dbReference>
<dbReference type="InterPro" id="IPR009003">
    <property type="entry name" value="Peptidase_S1_PA"/>
</dbReference>
<reference evidence="2" key="2">
    <citation type="submission" date="2023-05" db="EMBL/GenBank/DDBJ databases">
        <authorList>
            <consortium name="Lawrence Berkeley National Laboratory"/>
            <person name="Steindorff A."/>
            <person name="Hensen N."/>
            <person name="Bonometti L."/>
            <person name="Westerberg I."/>
            <person name="Brannstrom I.O."/>
            <person name="Guillou S."/>
            <person name="Cros-Aarteil S."/>
            <person name="Calhoun S."/>
            <person name="Haridas S."/>
            <person name="Kuo A."/>
            <person name="Mondo S."/>
            <person name="Pangilinan J."/>
            <person name="Riley R."/>
            <person name="Labutti K."/>
            <person name="Andreopoulos B."/>
            <person name="Lipzen A."/>
            <person name="Chen C."/>
            <person name="Yanf M."/>
            <person name="Daum C."/>
            <person name="Ng V."/>
            <person name="Clum A."/>
            <person name="Ohm R."/>
            <person name="Martin F."/>
            <person name="Silar P."/>
            <person name="Natvig D."/>
            <person name="Lalanne C."/>
            <person name="Gautier V."/>
            <person name="Ament-Velasquez S.L."/>
            <person name="Kruys A."/>
            <person name="Hutchinson M.I."/>
            <person name="Powell A.J."/>
            <person name="Barry K."/>
            <person name="Miller A.N."/>
            <person name="Grigoriev I.V."/>
            <person name="Debuchy R."/>
            <person name="Gladieux P."/>
            <person name="Thoren M.H."/>
            <person name="Johannesson H."/>
        </authorList>
    </citation>
    <scope>NUCLEOTIDE SEQUENCE</scope>
    <source>
        <strain evidence="2">PSN243</strain>
    </source>
</reference>
<evidence type="ECO:0000256" key="1">
    <source>
        <dbReference type="SAM" id="MobiDB-lite"/>
    </source>
</evidence>
<dbReference type="AlphaFoldDB" id="A0AAV9GE81"/>
<feature type="region of interest" description="Disordered" evidence="1">
    <location>
        <begin position="1"/>
        <end position="73"/>
    </location>
</feature>
<dbReference type="Proteomes" id="UP001321760">
    <property type="component" value="Unassembled WGS sequence"/>
</dbReference>
<organism evidence="2 3">
    <name type="scientific">Podospora aff. communis PSN243</name>
    <dbReference type="NCBI Taxonomy" id="3040156"/>
    <lineage>
        <taxon>Eukaryota</taxon>
        <taxon>Fungi</taxon>
        <taxon>Dikarya</taxon>
        <taxon>Ascomycota</taxon>
        <taxon>Pezizomycotina</taxon>
        <taxon>Sordariomycetes</taxon>
        <taxon>Sordariomycetidae</taxon>
        <taxon>Sordariales</taxon>
        <taxon>Podosporaceae</taxon>
        <taxon>Podospora</taxon>
    </lineage>
</organism>